<dbReference type="SUPFAM" id="SSF52540">
    <property type="entry name" value="P-loop containing nucleoside triphosphate hydrolases"/>
    <property type="match status" value="1"/>
</dbReference>
<evidence type="ECO:0000313" key="2">
    <source>
        <dbReference type="Proteomes" id="UP000177987"/>
    </source>
</evidence>
<sequence length="233" mass="26073">MDHIFEHYKKTGYLHHAHLIEGDQVALVPILLAALERHMGISAQGNPDLSVIAHGSFGIDEARTLTSMQSRAGFDEGARKIFIISAPSFTREAQNALLKTFEEPTAGTHFFIILPHFNTILPTLKSRVVLVSPKDAQTHDDTSALAKKFLDASLEERFVIAKKLTDKKTGEVVDREKIRSFFDNLERILYTRLAGKKDGSEIFREIFQAKTYLSDRGSSPKMLIEHLAIAISV</sequence>
<dbReference type="Gene3D" id="3.40.50.300">
    <property type="entry name" value="P-loop containing nucleotide triphosphate hydrolases"/>
    <property type="match status" value="1"/>
</dbReference>
<dbReference type="InterPro" id="IPR027417">
    <property type="entry name" value="P-loop_NTPase"/>
</dbReference>
<reference evidence="1 2" key="1">
    <citation type="journal article" date="2016" name="Nat. Commun.">
        <title>Thousands of microbial genomes shed light on interconnected biogeochemical processes in an aquifer system.</title>
        <authorList>
            <person name="Anantharaman K."/>
            <person name="Brown C.T."/>
            <person name="Hug L.A."/>
            <person name="Sharon I."/>
            <person name="Castelle C.J."/>
            <person name="Probst A.J."/>
            <person name="Thomas B.C."/>
            <person name="Singh A."/>
            <person name="Wilkins M.J."/>
            <person name="Karaoz U."/>
            <person name="Brodie E.L."/>
            <person name="Williams K.H."/>
            <person name="Hubbard S.S."/>
            <person name="Banfield J.F."/>
        </authorList>
    </citation>
    <scope>NUCLEOTIDE SEQUENCE [LARGE SCALE GENOMIC DNA]</scope>
</reference>
<name>A0A1G2SFQ9_9BACT</name>
<dbReference type="Pfam" id="PF13177">
    <property type="entry name" value="DNA_pol3_delta2"/>
    <property type="match status" value="1"/>
</dbReference>
<protein>
    <recommendedName>
        <fullName evidence="3">DNA polymerase III subunit delta</fullName>
    </recommendedName>
</protein>
<dbReference type="STRING" id="1802727.A2937_00850"/>
<dbReference type="AlphaFoldDB" id="A0A1G2SFQ9"/>
<organism evidence="1 2">
    <name type="scientific">Candidatus Yonathbacteria bacterium RIFCSPLOWO2_01_FULL_47_33b</name>
    <dbReference type="NCBI Taxonomy" id="1802727"/>
    <lineage>
        <taxon>Bacteria</taxon>
        <taxon>Candidatus Yonathiibacteriota</taxon>
    </lineage>
</organism>
<dbReference type="Proteomes" id="UP000177987">
    <property type="component" value="Unassembled WGS sequence"/>
</dbReference>
<evidence type="ECO:0008006" key="3">
    <source>
        <dbReference type="Google" id="ProtNLM"/>
    </source>
</evidence>
<evidence type="ECO:0000313" key="1">
    <source>
        <dbReference type="EMBL" id="OHA83863.1"/>
    </source>
</evidence>
<dbReference type="EMBL" id="MHUW01000012">
    <property type="protein sequence ID" value="OHA83863.1"/>
    <property type="molecule type" value="Genomic_DNA"/>
</dbReference>
<gene>
    <name evidence="1" type="ORF">A2937_00850</name>
</gene>
<proteinExistence type="predicted"/>
<comment type="caution">
    <text evidence="1">The sequence shown here is derived from an EMBL/GenBank/DDBJ whole genome shotgun (WGS) entry which is preliminary data.</text>
</comment>
<accession>A0A1G2SFQ9</accession>